<protein>
    <submittedName>
        <fullName evidence="3">Aspartyl/asparaginyl beta-hydroxylase-like</fullName>
    </submittedName>
</protein>
<gene>
    <name evidence="3" type="primary">LOC103606998</name>
</gene>
<dbReference type="PANTHER" id="PTHR12366:SF33">
    <property type="entry name" value="ASPARTYL_ASPARAGINYL BETA-HYDROXYLASE"/>
    <property type="match status" value="1"/>
</dbReference>
<evidence type="ECO:0000313" key="3">
    <source>
        <dbReference type="RefSeq" id="XP_008589778.1"/>
    </source>
</evidence>
<accession>A0ABM0SA87</accession>
<reference evidence="3" key="1">
    <citation type="submission" date="2025-08" db="UniProtKB">
        <authorList>
            <consortium name="RefSeq"/>
        </authorList>
    </citation>
    <scope>IDENTIFICATION</scope>
</reference>
<dbReference type="GeneID" id="103606998"/>
<dbReference type="PANTHER" id="PTHR12366">
    <property type="entry name" value="ASPARTYL/ASPARAGINYL BETA-HYDROXYLASE"/>
    <property type="match status" value="1"/>
</dbReference>
<dbReference type="Proteomes" id="UP000694923">
    <property type="component" value="Unplaced"/>
</dbReference>
<feature type="region of interest" description="Disordered" evidence="1">
    <location>
        <begin position="38"/>
        <end position="109"/>
    </location>
</feature>
<feature type="compositionally biased region" description="Basic and acidic residues" evidence="1">
    <location>
        <begin position="78"/>
        <end position="102"/>
    </location>
</feature>
<dbReference type="InterPro" id="IPR039038">
    <property type="entry name" value="ASPH"/>
</dbReference>
<dbReference type="RefSeq" id="XP_008589778.1">
    <property type="nucleotide sequence ID" value="XM_008591556.1"/>
</dbReference>
<keyword evidence="2" id="KW-1185">Reference proteome</keyword>
<evidence type="ECO:0000256" key="1">
    <source>
        <dbReference type="SAM" id="MobiDB-lite"/>
    </source>
</evidence>
<feature type="compositionally biased region" description="Acidic residues" evidence="1">
    <location>
        <begin position="54"/>
        <end position="72"/>
    </location>
</feature>
<sequence>MRNGEGHKCASGRPDGCGSGTPSESRWLVKLDLAKDGDGEKWKAMGDMQAGEDLQQEEDGPTGEPQAEDDDFLTAADSDDRFETLEPETFHEETEDSYHVEETVSQDDNQDIEDMIYEQENPDSSEPVVVDDGRLHHDADDLTHQHYEEQVYEPSENEGIEISDSAVEDSNITSEVLVLWLSPPRLPAAQQQPCLMPTPSNSSFKSTDLTVQSRVGLSNKALRTD</sequence>
<evidence type="ECO:0000313" key="2">
    <source>
        <dbReference type="Proteomes" id="UP000694923"/>
    </source>
</evidence>
<name>A0ABM0SA87_GALVR</name>
<feature type="region of interest" description="Disordered" evidence="1">
    <location>
        <begin position="1"/>
        <end position="25"/>
    </location>
</feature>
<organism evidence="2 3">
    <name type="scientific">Galeopterus variegatus</name>
    <name type="common">Malayan flying lemur</name>
    <name type="synonym">Cynocephalus variegatus</name>
    <dbReference type="NCBI Taxonomy" id="482537"/>
    <lineage>
        <taxon>Eukaryota</taxon>
        <taxon>Metazoa</taxon>
        <taxon>Chordata</taxon>
        <taxon>Craniata</taxon>
        <taxon>Vertebrata</taxon>
        <taxon>Euteleostomi</taxon>
        <taxon>Mammalia</taxon>
        <taxon>Eutheria</taxon>
        <taxon>Euarchontoglires</taxon>
        <taxon>Dermoptera</taxon>
        <taxon>Cynocephalidae</taxon>
        <taxon>Galeopterus</taxon>
    </lineage>
</organism>
<proteinExistence type="predicted"/>